<feature type="transmembrane region" description="Helical" evidence="1">
    <location>
        <begin position="167"/>
        <end position="186"/>
    </location>
</feature>
<evidence type="ECO:0000313" key="3">
    <source>
        <dbReference type="Proteomes" id="UP000474104"/>
    </source>
</evidence>
<proteinExistence type="predicted"/>
<dbReference type="Proteomes" id="UP000474104">
    <property type="component" value="Unassembled WGS sequence"/>
</dbReference>
<dbReference type="EMBL" id="VIRB01000146">
    <property type="protein sequence ID" value="NDO71807.1"/>
    <property type="molecule type" value="Genomic_DNA"/>
</dbReference>
<feature type="transmembrane region" description="Helical" evidence="1">
    <location>
        <begin position="253"/>
        <end position="272"/>
    </location>
</feature>
<keyword evidence="1" id="KW-0472">Membrane</keyword>
<feature type="transmembrane region" description="Helical" evidence="1">
    <location>
        <begin position="117"/>
        <end position="138"/>
    </location>
</feature>
<feature type="transmembrane region" description="Helical" evidence="1">
    <location>
        <begin position="145"/>
        <end position="161"/>
    </location>
</feature>
<sequence length="405" mass="45646">MIIFQNLSKQLFGAKYERAVKSLIACIILFLAVHTAGIEIEIAPSILLLTATAFSMGIMWQTLNSSGNADRMTGLFMLPFRNREMTFSLVLAFTSYTLITKTFLVLALFFAVHEWSVLQIAVSLLCACNSCFSTATWYTMQKRKMFLPVFILWGGVIFAPIFLVRETVIICFIACTSMLISFLRLMKADAYVFYHPVSAKLLIKHTKGTGSIFLYLLRYLITNKNYLLNTAGLCVIAGVMPFILGQFEGVNVMPLGFAVLCLNTPICILLSCDPSLEQAVRTLPRQAKRFCTNYCFFIFSVNMAVNSVYLISWQIGKSGVNSAEIIAALIIALQSAILSVLLEWFCPVRNWKIENDLWHHPRKYIVPLIMFLIAGFIGMWSVSIWVLLCIIIAECFSLSLIVRRI</sequence>
<feature type="transmembrane region" description="Helical" evidence="1">
    <location>
        <begin position="85"/>
        <end position="111"/>
    </location>
</feature>
<dbReference type="AlphaFoldDB" id="A0A9X5CC68"/>
<gene>
    <name evidence="2" type="ORF">FMM80_25380</name>
</gene>
<dbReference type="OrthoDB" id="9770213at2"/>
<dbReference type="RefSeq" id="WP_004081436.1">
    <property type="nucleotide sequence ID" value="NZ_VIRB01000146.1"/>
</dbReference>
<feature type="transmembrane region" description="Helical" evidence="1">
    <location>
        <begin position="293"/>
        <end position="313"/>
    </location>
</feature>
<evidence type="ECO:0000256" key="1">
    <source>
        <dbReference type="SAM" id="Phobius"/>
    </source>
</evidence>
<reference evidence="2 3" key="1">
    <citation type="submission" date="2019-07" db="EMBL/GenBank/DDBJ databases">
        <title>Draft genome sequences of 15 bacterial species constituting the stable defined intestinal microbiota of the GM15 gnotobiotic mouse model.</title>
        <authorList>
            <person name="Elie C."/>
            <person name="Mathieu A."/>
            <person name="Saliou A."/>
            <person name="Darnaud M."/>
            <person name="Leulier F."/>
            <person name="Tamellini A."/>
        </authorList>
    </citation>
    <scope>NUCLEOTIDE SEQUENCE [LARGE SCALE GENOMIC DNA]</scope>
    <source>
        <strain evidence="3">ASF 502</strain>
    </source>
</reference>
<name>A0A9X5CC68_9FIRM</name>
<comment type="caution">
    <text evidence="2">The sequence shown here is derived from an EMBL/GenBank/DDBJ whole genome shotgun (WGS) entry which is preliminary data.</text>
</comment>
<accession>A0A9X5CC68</accession>
<keyword evidence="1" id="KW-0812">Transmembrane</keyword>
<protein>
    <submittedName>
        <fullName evidence="2">Uncharacterized protein</fullName>
    </submittedName>
</protein>
<feature type="transmembrane region" description="Helical" evidence="1">
    <location>
        <begin position="46"/>
        <end position="64"/>
    </location>
</feature>
<feature type="transmembrane region" description="Helical" evidence="1">
    <location>
        <begin position="325"/>
        <end position="345"/>
    </location>
</feature>
<organism evidence="2 3">
    <name type="scientific">Schaedlerella arabinosiphila</name>
    <dbReference type="NCBI Taxonomy" id="2044587"/>
    <lineage>
        <taxon>Bacteria</taxon>
        <taxon>Bacillati</taxon>
        <taxon>Bacillota</taxon>
        <taxon>Clostridia</taxon>
        <taxon>Lachnospirales</taxon>
        <taxon>Lachnospiraceae</taxon>
        <taxon>Schaedlerella</taxon>
    </lineage>
</organism>
<feature type="transmembrane region" description="Helical" evidence="1">
    <location>
        <begin position="226"/>
        <end position="247"/>
    </location>
</feature>
<feature type="transmembrane region" description="Helical" evidence="1">
    <location>
        <begin position="365"/>
        <end position="393"/>
    </location>
</feature>
<evidence type="ECO:0000313" key="2">
    <source>
        <dbReference type="EMBL" id="NDO71807.1"/>
    </source>
</evidence>
<keyword evidence="1" id="KW-1133">Transmembrane helix</keyword>
<feature type="transmembrane region" description="Helical" evidence="1">
    <location>
        <begin position="20"/>
        <end position="40"/>
    </location>
</feature>